<reference evidence="1 4" key="3">
    <citation type="submission" date="2020-04" db="EMBL/GenBank/DDBJ databases">
        <authorList>
            <person name="Hitch T.C.A."/>
            <person name="Wylensek D."/>
            <person name="Clavel T."/>
        </authorList>
    </citation>
    <scope>NUCLEOTIDE SEQUENCE [LARGE SCALE GENOMIC DNA]</scope>
    <source>
        <strain evidence="1 4">WCA-380-WT-3C</strain>
    </source>
</reference>
<evidence type="ECO:0000313" key="3">
    <source>
        <dbReference type="Proteomes" id="UP000196074"/>
    </source>
</evidence>
<comment type="caution">
    <text evidence="2">The sequence shown here is derived from an EMBL/GenBank/DDBJ whole genome shotgun (WGS) entry which is preliminary data.</text>
</comment>
<dbReference type="AlphaFoldDB" id="A0A1Y4R0P6"/>
<dbReference type="EMBL" id="NFLC01000013">
    <property type="protein sequence ID" value="OUQ10083.1"/>
    <property type="molecule type" value="Genomic_DNA"/>
</dbReference>
<evidence type="ECO:0000313" key="4">
    <source>
        <dbReference type="Proteomes" id="UP000588071"/>
    </source>
</evidence>
<evidence type="ECO:0000313" key="1">
    <source>
        <dbReference type="EMBL" id="NME50438.1"/>
    </source>
</evidence>
<dbReference type="Proteomes" id="UP000588071">
    <property type="component" value="Unassembled WGS sequence"/>
</dbReference>
<dbReference type="RefSeq" id="WP_047339147.1">
    <property type="nucleotide sequence ID" value="NZ_CP144490.1"/>
</dbReference>
<reference evidence="3" key="1">
    <citation type="submission" date="2017-04" db="EMBL/GenBank/DDBJ databases">
        <title>Function of individual gut microbiota members based on whole genome sequencing of pure cultures obtained from chicken caecum.</title>
        <authorList>
            <person name="Medvecky M."/>
            <person name="Cejkova D."/>
            <person name="Polansky O."/>
            <person name="Karasova D."/>
            <person name="Kubasova T."/>
            <person name="Cizek A."/>
            <person name="Rychlik I."/>
        </authorList>
    </citation>
    <scope>NUCLEOTIDE SEQUENCE [LARGE SCALE GENOMIC DNA]</scope>
    <source>
        <strain evidence="3">An144</strain>
    </source>
</reference>
<name>A0A1Y4R0P6_9ENTE</name>
<proteinExistence type="predicted"/>
<accession>A0A1Y4R0P6</accession>
<dbReference type="EMBL" id="JABAFV010000017">
    <property type="protein sequence ID" value="NME50438.1"/>
    <property type="molecule type" value="Genomic_DNA"/>
</dbReference>
<reference evidence="2" key="2">
    <citation type="journal article" date="2018" name="BMC Genomics">
        <title>Whole genome sequencing and function prediction of 133 gut anaerobes isolated from chicken caecum in pure cultures.</title>
        <authorList>
            <person name="Medvecky M."/>
            <person name="Cejkova D."/>
            <person name="Polansky O."/>
            <person name="Karasova D."/>
            <person name="Kubasova T."/>
            <person name="Cizek A."/>
            <person name="Rychlik I."/>
        </authorList>
    </citation>
    <scope>NUCLEOTIDE SEQUENCE</scope>
    <source>
        <strain evidence="2">An144</strain>
    </source>
</reference>
<gene>
    <name evidence="2" type="ORF">B5E88_07755</name>
    <name evidence="1" type="ORF">HF857_09465</name>
</gene>
<dbReference type="Proteomes" id="UP000196074">
    <property type="component" value="Unassembled WGS sequence"/>
</dbReference>
<organism evidence="2 3">
    <name type="scientific">Enterococcus cecorum</name>
    <dbReference type="NCBI Taxonomy" id="44008"/>
    <lineage>
        <taxon>Bacteria</taxon>
        <taxon>Bacillati</taxon>
        <taxon>Bacillota</taxon>
        <taxon>Bacilli</taxon>
        <taxon>Lactobacillales</taxon>
        <taxon>Enterococcaceae</taxon>
        <taxon>Enterococcus</taxon>
    </lineage>
</organism>
<evidence type="ECO:0000313" key="2">
    <source>
        <dbReference type="EMBL" id="OUQ10083.1"/>
    </source>
</evidence>
<sequence>MTTKIENQLETIQEELKVMKGKLTYIQNLSDRMFYLILEILLEKDPNWSMTKLRELSANGMEEEQKEVLDALDSIISKEIATRKVRKHSRKKAN</sequence>
<protein>
    <submittedName>
        <fullName evidence="2">Uncharacterized protein</fullName>
    </submittedName>
</protein>